<feature type="transmembrane region" description="Helical" evidence="5">
    <location>
        <begin position="106"/>
        <end position="127"/>
    </location>
</feature>
<dbReference type="PANTHER" id="PTHR11863">
    <property type="entry name" value="STEROL DESATURASE"/>
    <property type="match status" value="1"/>
</dbReference>
<evidence type="ECO:0000256" key="2">
    <source>
        <dbReference type="ARBA" id="ARBA00022692"/>
    </source>
</evidence>
<dbReference type="InterPro" id="IPR006694">
    <property type="entry name" value="Fatty_acid_hydroxylase"/>
</dbReference>
<keyword evidence="3 5" id="KW-1133">Transmembrane helix</keyword>
<evidence type="ECO:0000256" key="4">
    <source>
        <dbReference type="ARBA" id="ARBA00023136"/>
    </source>
</evidence>
<dbReference type="GO" id="GO:0008610">
    <property type="term" value="P:lipid biosynthetic process"/>
    <property type="evidence" value="ECO:0007669"/>
    <property type="project" value="InterPro"/>
</dbReference>
<comment type="subcellular location">
    <subcellularLocation>
        <location evidence="1">Membrane</location>
    </subcellularLocation>
</comment>
<name>A0A9Q0XJ33_9SAUR</name>
<dbReference type="EMBL" id="JAPFRF010000011">
    <property type="protein sequence ID" value="KAJ7316521.1"/>
    <property type="molecule type" value="Genomic_DNA"/>
</dbReference>
<gene>
    <name evidence="7" type="ORF">JRQ81_002683</name>
</gene>
<keyword evidence="8" id="KW-1185">Reference proteome</keyword>
<dbReference type="Proteomes" id="UP001142489">
    <property type="component" value="Unassembled WGS sequence"/>
</dbReference>
<sequence length="245" mass="28361">APKFWDSMKATACVLGSGLLVFVTFGNSLTGHLQRFWGASGFFWQTQWENLYHLLGGSEWAIFFLGPVLIPFLVFWSFNAILLSADVTGKPRFITQEKLHNVIRTVMFNNIFISLPMMILAFLIMKWRGDPCSLQLPTFHWFILELAICTLIEEILFYYSHRLVHHPLLYKHIHKKHHEWTAPIGVVSLYAHPVEHIPKCPSTLSSRNTIIQMIRNNTHKDANGVPVDVNRRKGEMTGHYRQKLH</sequence>
<dbReference type="GO" id="GO:0005506">
    <property type="term" value="F:iron ion binding"/>
    <property type="evidence" value="ECO:0007669"/>
    <property type="project" value="InterPro"/>
</dbReference>
<proteinExistence type="predicted"/>
<dbReference type="GO" id="GO:0016020">
    <property type="term" value="C:membrane"/>
    <property type="evidence" value="ECO:0007669"/>
    <property type="project" value="UniProtKB-SubCell"/>
</dbReference>
<evidence type="ECO:0000256" key="1">
    <source>
        <dbReference type="ARBA" id="ARBA00004370"/>
    </source>
</evidence>
<reference evidence="7" key="1">
    <citation type="journal article" date="2023" name="DNA Res.">
        <title>Chromosome-level genome assembly of Phrynocephalus forsythii using third-generation DNA sequencing and Hi-C analysis.</title>
        <authorList>
            <person name="Qi Y."/>
            <person name="Zhao W."/>
            <person name="Zhao Y."/>
            <person name="Niu C."/>
            <person name="Cao S."/>
            <person name="Zhang Y."/>
        </authorList>
    </citation>
    <scope>NUCLEOTIDE SEQUENCE</scope>
    <source>
        <tissue evidence="7">Muscle</tissue>
    </source>
</reference>
<keyword evidence="4 5" id="KW-0472">Membrane</keyword>
<accession>A0A9Q0XJ33</accession>
<dbReference type="InterPro" id="IPR050307">
    <property type="entry name" value="Sterol_Desaturase_Related"/>
</dbReference>
<feature type="transmembrane region" description="Helical" evidence="5">
    <location>
        <begin position="139"/>
        <end position="159"/>
    </location>
</feature>
<dbReference type="GO" id="GO:0016491">
    <property type="term" value="F:oxidoreductase activity"/>
    <property type="evidence" value="ECO:0007669"/>
    <property type="project" value="InterPro"/>
</dbReference>
<protein>
    <recommendedName>
        <fullName evidence="6">Fatty acid hydroxylase domain-containing protein</fullName>
    </recommendedName>
</protein>
<evidence type="ECO:0000313" key="7">
    <source>
        <dbReference type="EMBL" id="KAJ7316521.1"/>
    </source>
</evidence>
<evidence type="ECO:0000256" key="5">
    <source>
        <dbReference type="SAM" id="Phobius"/>
    </source>
</evidence>
<keyword evidence="2 5" id="KW-0812">Transmembrane</keyword>
<evidence type="ECO:0000313" key="8">
    <source>
        <dbReference type="Proteomes" id="UP001142489"/>
    </source>
</evidence>
<feature type="non-terminal residue" evidence="7">
    <location>
        <position position="245"/>
    </location>
</feature>
<feature type="domain" description="Fatty acid hydroxylase" evidence="6">
    <location>
        <begin position="147"/>
        <end position="198"/>
    </location>
</feature>
<feature type="transmembrane region" description="Helical" evidence="5">
    <location>
        <begin position="60"/>
        <end position="85"/>
    </location>
</feature>
<dbReference type="Pfam" id="PF04116">
    <property type="entry name" value="FA_hydroxylase"/>
    <property type="match status" value="1"/>
</dbReference>
<organism evidence="7 8">
    <name type="scientific">Phrynocephalus forsythii</name>
    <dbReference type="NCBI Taxonomy" id="171643"/>
    <lineage>
        <taxon>Eukaryota</taxon>
        <taxon>Metazoa</taxon>
        <taxon>Chordata</taxon>
        <taxon>Craniata</taxon>
        <taxon>Vertebrata</taxon>
        <taxon>Euteleostomi</taxon>
        <taxon>Lepidosauria</taxon>
        <taxon>Squamata</taxon>
        <taxon>Bifurcata</taxon>
        <taxon>Unidentata</taxon>
        <taxon>Episquamata</taxon>
        <taxon>Toxicofera</taxon>
        <taxon>Iguania</taxon>
        <taxon>Acrodonta</taxon>
        <taxon>Agamidae</taxon>
        <taxon>Agaminae</taxon>
        <taxon>Phrynocephalus</taxon>
    </lineage>
</organism>
<dbReference type="AlphaFoldDB" id="A0A9Q0XJ33"/>
<evidence type="ECO:0000256" key="3">
    <source>
        <dbReference type="ARBA" id="ARBA00022989"/>
    </source>
</evidence>
<dbReference type="OrthoDB" id="408954at2759"/>
<evidence type="ECO:0000259" key="6">
    <source>
        <dbReference type="Pfam" id="PF04116"/>
    </source>
</evidence>
<comment type="caution">
    <text evidence="7">The sequence shown here is derived from an EMBL/GenBank/DDBJ whole genome shotgun (WGS) entry which is preliminary data.</text>
</comment>